<dbReference type="SMART" id="SM01321">
    <property type="entry name" value="Y1_Tnp"/>
    <property type="match status" value="1"/>
</dbReference>
<dbReference type="InterPro" id="IPR036515">
    <property type="entry name" value="Transposase_17_sf"/>
</dbReference>
<dbReference type="PANTHER" id="PTHR33360">
    <property type="entry name" value="TRANSPOSASE FOR INSERTION SEQUENCE ELEMENT IS200"/>
    <property type="match status" value="1"/>
</dbReference>
<organism evidence="2 3">
    <name type="scientific">Streptomyces acidiscabies</name>
    <dbReference type="NCBI Taxonomy" id="42234"/>
    <lineage>
        <taxon>Bacteria</taxon>
        <taxon>Bacillati</taxon>
        <taxon>Actinomycetota</taxon>
        <taxon>Actinomycetes</taxon>
        <taxon>Kitasatosporales</taxon>
        <taxon>Streptomycetaceae</taxon>
        <taxon>Streptomyces</taxon>
    </lineage>
</organism>
<gene>
    <name evidence="2" type="ORF">IQ63_14945</name>
</gene>
<dbReference type="PATRIC" id="fig|42234.21.peg.3079"/>
<reference evidence="3" key="1">
    <citation type="submission" date="2014-07" db="EMBL/GenBank/DDBJ databases">
        <title>Genome sequencing of plant-pathogenic Streptomyces species.</title>
        <authorList>
            <person name="Harrison J."/>
            <person name="Sapp M."/>
            <person name="Thwaites R."/>
            <person name="Studholme D.J."/>
        </authorList>
    </citation>
    <scope>NUCLEOTIDE SEQUENCE [LARGE SCALE GENOMIC DNA]</scope>
    <source>
        <strain evidence="3">NCPPB 4445</strain>
    </source>
</reference>
<dbReference type="GO" id="GO:0032259">
    <property type="term" value="P:methylation"/>
    <property type="evidence" value="ECO:0007669"/>
    <property type="project" value="UniProtKB-KW"/>
</dbReference>
<dbReference type="EMBL" id="JPPY01000097">
    <property type="protein sequence ID" value="KND35186.1"/>
    <property type="molecule type" value="Genomic_DNA"/>
</dbReference>
<dbReference type="NCBIfam" id="NF033573">
    <property type="entry name" value="transpos_IS200"/>
    <property type="match status" value="1"/>
</dbReference>
<comment type="caution">
    <text evidence="2">The sequence shown here is derived from an EMBL/GenBank/DDBJ whole genome shotgun (WGS) entry which is preliminary data.</text>
</comment>
<dbReference type="Gene3D" id="3.30.70.1290">
    <property type="entry name" value="Transposase IS200-like"/>
    <property type="match status" value="1"/>
</dbReference>
<dbReference type="SUPFAM" id="SSF143422">
    <property type="entry name" value="Transposase IS200-like"/>
    <property type="match status" value="1"/>
</dbReference>
<evidence type="ECO:0000259" key="1">
    <source>
        <dbReference type="SMART" id="SM01321"/>
    </source>
</evidence>
<dbReference type="GO" id="GO:0006313">
    <property type="term" value="P:DNA transposition"/>
    <property type="evidence" value="ECO:0007669"/>
    <property type="project" value="InterPro"/>
</dbReference>
<evidence type="ECO:0000313" key="2">
    <source>
        <dbReference type="EMBL" id="KND35186.1"/>
    </source>
</evidence>
<dbReference type="InterPro" id="IPR002686">
    <property type="entry name" value="Transposase_17"/>
</dbReference>
<dbReference type="GO" id="GO:0003677">
    <property type="term" value="F:DNA binding"/>
    <property type="evidence" value="ECO:0007669"/>
    <property type="project" value="InterPro"/>
</dbReference>
<dbReference type="GO" id="GO:0008168">
    <property type="term" value="F:methyltransferase activity"/>
    <property type="evidence" value="ECO:0007669"/>
    <property type="project" value="UniProtKB-KW"/>
</dbReference>
<evidence type="ECO:0000313" key="3">
    <source>
        <dbReference type="Proteomes" id="UP000037151"/>
    </source>
</evidence>
<dbReference type="AlphaFoldDB" id="A0A0L0KBH9"/>
<name>A0A0L0KBH9_9ACTN</name>
<keyword evidence="2" id="KW-0808">Transferase</keyword>
<accession>A0A0L0KBH9</accession>
<feature type="domain" description="Transposase IS200-like" evidence="1">
    <location>
        <begin position="1"/>
        <end position="114"/>
    </location>
</feature>
<dbReference type="GO" id="GO:0004803">
    <property type="term" value="F:transposase activity"/>
    <property type="evidence" value="ECO:0007669"/>
    <property type="project" value="InterPro"/>
</dbReference>
<dbReference type="PANTHER" id="PTHR33360:SF2">
    <property type="entry name" value="TRANSPOSASE FOR INSERTION SEQUENCE ELEMENT IS200"/>
    <property type="match status" value="1"/>
</dbReference>
<keyword evidence="2" id="KW-0489">Methyltransferase</keyword>
<sequence>MRAHFVFVPKDRRGVLTADLLTRCEEVMGDVCTDFGAELTEFNGGRDHVHLLVHYPPKIALSRLIGSLKGVSARRLRQEYPDHLRDDHLWSPSYFAASAGEAPLTAVEEYIENQRRPD</sequence>
<dbReference type="Pfam" id="PF01797">
    <property type="entry name" value="Y1_Tnp"/>
    <property type="match status" value="1"/>
</dbReference>
<proteinExistence type="predicted"/>
<protein>
    <submittedName>
        <fullName evidence="2">Cytosine methyltransferase</fullName>
    </submittedName>
</protein>
<dbReference type="Proteomes" id="UP000037151">
    <property type="component" value="Unassembled WGS sequence"/>
</dbReference>